<feature type="transmembrane region" description="Helical" evidence="1">
    <location>
        <begin position="106"/>
        <end position="128"/>
    </location>
</feature>
<organism evidence="2 3">
    <name type="scientific">Ascaris lumbricoides</name>
    <name type="common">Giant roundworm</name>
    <dbReference type="NCBI Taxonomy" id="6252"/>
    <lineage>
        <taxon>Eukaryota</taxon>
        <taxon>Metazoa</taxon>
        <taxon>Ecdysozoa</taxon>
        <taxon>Nematoda</taxon>
        <taxon>Chromadorea</taxon>
        <taxon>Rhabditida</taxon>
        <taxon>Spirurina</taxon>
        <taxon>Ascaridomorpha</taxon>
        <taxon>Ascaridoidea</taxon>
        <taxon>Ascarididae</taxon>
        <taxon>Ascaris</taxon>
    </lineage>
</organism>
<evidence type="ECO:0000256" key="1">
    <source>
        <dbReference type="SAM" id="Phobius"/>
    </source>
</evidence>
<feature type="transmembrane region" description="Helical" evidence="1">
    <location>
        <begin position="134"/>
        <end position="152"/>
    </location>
</feature>
<dbReference type="SUPFAM" id="SSF103473">
    <property type="entry name" value="MFS general substrate transporter"/>
    <property type="match status" value="1"/>
</dbReference>
<evidence type="ECO:0000313" key="2">
    <source>
        <dbReference type="Proteomes" id="UP000036681"/>
    </source>
</evidence>
<keyword evidence="2" id="KW-1185">Reference proteome</keyword>
<keyword evidence="1" id="KW-0472">Membrane</keyword>
<dbReference type="InterPro" id="IPR036259">
    <property type="entry name" value="MFS_trans_sf"/>
</dbReference>
<protein>
    <submittedName>
        <fullName evidence="3">MFS domain-containing protein</fullName>
    </submittedName>
</protein>
<dbReference type="AlphaFoldDB" id="A0A0M3HUI7"/>
<proteinExistence type="predicted"/>
<name>A0A0M3HUI7_ASCLU</name>
<dbReference type="Gene3D" id="1.20.1250.20">
    <property type="entry name" value="MFS general substrate transporter like domains"/>
    <property type="match status" value="1"/>
</dbReference>
<dbReference type="PANTHER" id="PTHR45757">
    <property type="entry name" value="PROTEIN CBG23364-RELATED"/>
    <property type="match status" value="1"/>
</dbReference>
<evidence type="ECO:0000313" key="3">
    <source>
        <dbReference type="WBParaSite" id="ALUE_0000646101-mRNA-1"/>
    </source>
</evidence>
<keyword evidence="1" id="KW-1133">Transmembrane helix</keyword>
<accession>A0A0M3HUI7</accession>
<feature type="transmembrane region" description="Helical" evidence="1">
    <location>
        <begin position="164"/>
        <end position="187"/>
    </location>
</feature>
<feature type="transmembrane region" description="Helical" evidence="1">
    <location>
        <begin position="74"/>
        <end position="94"/>
    </location>
</feature>
<dbReference type="Proteomes" id="UP000036681">
    <property type="component" value="Unplaced"/>
</dbReference>
<dbReference type="PANTHER" id="PTHR45757:SF33">
    <property type="entry name" value="MAJOR FACILITATOR SUPERFAMILY (MFS) PROFILE DOMAIN-CONTAINING PROTEIN"/>
    <property type="match status" value="1"/>
</dbReference>
<dbReference type="WBParaSite" id="ALUE_0000646101-mRNA-1">
    <property type="protein sequence ID" value="ALUE_0000646101-mRNA-1"/>
    <property type="gene ID" value="ALUE_0000646101"/>
</dbReference>
<feature type="transmembrane region" description="Helical" evidence="1">
    <location>
        <begin position="199"/>
        <end position="221"/>
    </location>
</feature>
<dbReference type="Pfam" id="PF07690">
    <property type="entry name" value="MFS_1"/>
    <property type="match status" value="1"/>
</dbReference>
<dbReference type="InterPro" id="IPR011701">
    <property type="entry name" value="MFS"/>
</dbReference>
<reference evidence="3" key="1">
    <citation type="submission" date="2016-05" db="UniProtKB">
        <authorList>
            <consortium name="WormBaseParasite"/>
        </authorList>
    </citation>
    <scope>IDENTIFICATION</scope>
</reference>
<dbReference type="GO" id="GO:0022857">
    <property type="term" value="F:transmembrane transporter activity"/>
    <property type="evidence" value="ECO:0007669"/>
    <property type="project" value="InterPro"/>
</dbReference>
<dbReference type="GO" id="GO:0016020">
    <property type="term" value="C:membrane"/>
    <property type="evidence" value="ECO:0007669"/>
    <property type="project" value="TreeGrafter"/>
</dbReference>
<sequence length="253" mass="27385">MLGCISSQWAPVNEVGIALAAVMPMLGCISSQWAPVNEVGNFVTMLSAAGQLSQMFTMPVAAHLCVTSGWPSAYYVHATISASLAILFIAFYQNSPAKHSCERRKLQLFNTLALGGCALFLMPLGFISPNYANIALLCFTISISCIGLVTCGSMKSAALIAKSFTQFVMAVVQQVICFGMLFVPFLVSWLAPDNTIEEWRMLVLVIAVILLVANALFCYLCSAEPEPWAIFPSVDTATSHLNNQNDDELQKNP</sequence>
<keyword evidence="1" id="KW-0812">Transmembrane</keyword>